<dbReference type="Proteomes" id="UP000014136">
    <property type="component" value="Unassembled WGS sequence"/>
</dbReference>
<dbReference type="InterPro" id="IPR010156">
    <property type="entry name" value="CRISPR-assoc_prot_Cas6"/>
</dbReference>
<dbReference type="InterPro" id="IPR045747">
    <property type="entry name" value="CRISPR-assoc_prot_Cas6_N_sf"/>
</dbReference>
<dbReference type="AlphaFoldDB" id="S0JMF0"/>
<dbReference type="STRING" id="41997.RV16_GL000609"/>
<keyword evidence="1" id="KW-0051">Antiviral defense</keyword>
<keyword evidence="4" id="KW-1185">Reference proteome</keyword>
<reference evidence="3 4" key="1">
    <citation type="submission" date="2013-03" db="EMBL/GenBank/DDBJ databases">
        <title>The Genome Sequence of Enterococcus saccharolyticus ATCC_43076 (Illumina only assembly).</title>
        <authorList>
            <consortium name="The Broad Institute Genomics Platform"/>
            <consortium name="The Broad Institute Genome Sequencing Center for Infectious Disease"/>
            <person name="Earl A."/>
            <person name="Russ C."/>
            <person name="Gilmore M."/>
            <person name="Surin D."/>
            <person name="Walker B."/>
            <person name="Young S."/>
            <person name="Zeng Q."/>
            <person name="Gargeya S."/>
            <person name="Fitzgerald M."/>
            <person name="Haas B."/>
            <person name="Abouelleil A."/>
            <person name="Allen A.W."/>
            <person name="Alvarado L."/>
            <person name="Arachchi H.M."/>
            <person name="Berlin A.M."/>
            <person name="Chapman S.B."/>
            <person name="Gainer-Dewar J."/>
            <person name="Goldberg J."/>
            <person name="Griggs A."/>
            <person name="Gujja S."/>
            <person name="Hansen M."/>
            <person name="Howarth C."/>
            <person name="Imamovic A."/>
            <person name="Ireland A."/>
            <person name="Larimer J."/>
            <person name="McCowan C."/>
            <person name="Murphy C."/>
            <person name="Pearson M."/>
            <person name="Poon T.W."/>
            <person name="Priest M."/>
            <person name="Roberts A."/>
            <person name="Saif S."/>
            <person name="Shea T."/>
            <person name="Sisk P."/>
            <person name="Sykes S."/>
            <person name="Wortman J."/>
            <person name="Nusbaum C."/>
            <person name="Birren B."/>
        </authorList>
    </citation>
    <scope>NUCLEOTIDE SEQUENCE [LARGE SCALE GENOMIC DNA]</scope>
    <source>
        <strain evidence="3 4">ATCC 43076</strain>
    </source>
</reference>
<dbReference type="EMBL" id="AHYT01000008">
    <property type="protein sequence ID" value="EOT28176.1"/>
    <property type="molecule type" value="Genomic_DNA"/>
</dbReference>
<dbReference type="Gene3D" id="3.30.70.1900">
    <property type="match status" value="1"/>
</dbReference>
<evidence type="ECO:0000259" key="2">
    <source>
        <dbReference type="Pfam" id="PF01881"/>
    </source>
</evidence>
<dbReference type="eggNOG" id="COG1583">
    <property type="taxonomic scope" value="Bacteria"/>
</dbReference>
<evidence type="ECO:0000313" key="4">
    <source>
        <dbReference type="Proteomes" id="UP000014136"/>
    </source>
</evidence>
<evidence type="ECO:0000313" key="3">
    <source>
        <dbReference type="EMBL" id="EOT28176.1"/>
    </source>
</evidence>
<dbReference type="PANTHER" id="PTHR36984">
    <property type="entry name" value="CRISPR-ASSOCIATED ENDORIBONUCLEASE CAS6 1"/>
    <property type="match status" value="1"/>
</dbReference>
<dbReference type="GO" id="GO:0016788">
    <property type="term" value="F:hydrolase activity, acting on ester bonds"/>
    <property type="evidence" value="ECO:0007669"/>
    <property type="project" value="InterPro"/>
</dbReference>
<evidence type="ECO:0000256" key="1">
    <source>
        <dbReference type="ARBA" id="ARBA00023118"/>
    </source>
</evidence>
<organism evidence="3 4">
    <name type="scientific">Enterococcus saccharolyticus subsp. saccharolyticus ATCC 43076</name>
    <dbReference type="NCBI Taxonomy" id="1139996"/>
    <lineage>
        <taxon>Bacteria</taxon>
        <taxon>Bacillati</taxon>
        <taxon>Bacillota</taxon>
        <taxon>Bacilli</taxon>
        <taxon>Lactobacillales</taxon>
        <taxon>Enterococcaceae</taxon>
        <taxon>Enterococcus</taxon>
    </lineage>
</organism>
<feature type="domain" description="CRISPR associated protein Cas6 C-terminal" evidence="2">
    <location>
        <begin position="120"/>
        <end position="240"/>
    </location>
</feature>
<comment type="caution">
    <text evidence="3">The sequence shown here is derived from an EMBL/GenBank/DDBJ whole genome shotgun (WGS) entry which is preliminary data.</text>
</comment>
<dbReference type="RefSeq" id="WP_016175477.1">
    <property type="nucleotide sequence ID" value="NZ_KE136389.1"/>
</dbReference>
<dbReference type="InterPro" id="IPR049435">
    <property type="entry name" value="Cas_Cas6_C"/>
</dbReference>
<dbReference type="PANTHER" id="PTHR36984:SF3">
    <property type="entry name" value="CRISPR-ASSOCIATED ENDORIBONUCLEASE CAS6"/>
    <property type="match status" value="1"/>
</dbReference>
<dbReference type="GO" id="GO:0051607">
    <property type="term" value="P:defense response to virus"/>
    <property type="evidence" value="ECO:0007669"/>
    <property type="project" value="UniProtKB-KW"/>
</dbReference>
<dbReference type="OrthoDB" id="45555at2"/>
<dbReference type="CDD" id="cd21140">
    <property type="entry name" value="Cas6_I-like"/>
    <property type="match status" value="1"/>
</dbReference>
<dbReference type="Pfam" id="PF01881">
    <property type="entry name" value="Cas_Cas6_C"/>
    <property type="match status" value="1"/>
</dbReference>
<sequence length="242" mass="28190">MRIKLVMDVPSKVLPIDYRRKIMMMIKMSLSEIDKELFHDLFSSNQMKHYTFSVFLPNAKFVQNKVYLKNKSQLLVNFSTNDAEILLHFYNVFQALKNKVIDWGDETGEVKVVQVNTVSTPKINEKTVICRTLSPIICRDHNRETRKDWFFDYRDKEFQEILRRNLKIKLTNKLGPHVVYDIDKLVIEPLAMKQTVVSHYEKKINVSIGRLKLSGEPYLLEELISNGLGSMCGSGFGLLEKI</sequence>
<dbReference type="HOGENOM" id="CLU_090947_1_0_9"/>
<gene>
    <name evidence="3" type="ORF">OMQ_01688</name>
</gene>
<dbReference type="Gene3D" id="3.30.70.1890">
    <property type="match status" value="1"/>
</dbReference>
<proteinExistence type="predicted"/>
<name>S0JMF0_9ENTE</name>
<dbReference type="NCBIfam" id="TIGR01877">
    <property type="entry name" value="cas_cas6"/>
    <property type="match status" value="1"/>
</dbReference>
<dbReference type="PATRIC" id="fig|1139996.3.peg.1675"/>
<accession>S0JMF0</accession>
<protein>
    <submittedName>
        <fullName evidence="3">CRISPR-associated endoribonuclease cas6</fullName>
    </submittedName>
</protein>